<feature type="domain" description="DUF306" evidence="2">
    <location>
        <begin position="28"/>
        <end position="121"/>
    </location>
</feature>
<protein>
    <submittedName>
        <fullName evidence="3">META domain-containing protein</fullName>
    </submittedName>
</protein>
<proteinExistence type="predicted"/>
<feature type="signal peptide" evidence="1">
    <location>
        <begin position="1"/>
        <end position="21"/>
    </location>
</feature>
<organism evidence="3 4">
    <name type="scientific">Qipengyuania qiaonensis</name>
    <dbReference type="NCBI Taxonomy" id="2867240"/>
    <lineage>
        <taxon>Bacteria</taxon>
        <taxon>Pseudomonadati</taxon>
        <taxon>Pseudomonadota</taxon>
        <taxon>Alphaproteobacteria</taxon>
        <taxon>Sphingomonadales</taxon>
        <taxon>Erythrobacteraceae</taxon>
        <taxon>Qipengyuania</taxon>
    </lineage>
</organism>
<accession>A0ABS7JAU2</accession>
<feature type="chain" id="PRO_5045129174" evidence="1">
    <location>
        <begin position="22"/>
        <end position="133"/>
    </location>
</feature>
<name>A0ABS7JAU2_9SPHN</name>
<evidence type="ECO:0000313" key="3">
    <source>
        <dbReference type="EMBL" id="MBX7482127.1"/>
    </source>
</evidence>
<gene>
    <name evidence="3" type="ORF">K3174_06260</name>
</gene>
<dbReference type="Proteomes" id="UP000755104">
    <property type="component" value="Unassembled WGS sequence"/>
</dbReference>
<dbReference type="InterPro" id="IPR005184">
    <property type="entry name" value="DUF306_Meta_HslJ"/>
</dbReference>
<sequence length="133" mass="14390">MSITSGSRVAVLSLLFLSGCATVPGDTSQLAGTRWIIESVNGYDLSAREDFTISFTHSKFEARFGCRTSSGRYTVEGDYLRTAEVVTDGPSCAETPAEELGPVILNSGMSLSWSGRGLMLEKPPTFIFLRPTR</sequence>
<evidence type="ECO:0000256" key="1">
    <source>
        <dbReference type="SAM" id="SignalP"/>
    </source>
</evidence>
<evidence type="ECO:0000313" key="4">
    <source>
        <dbReference type="Proteomes" id="UP000755104"/>
    </source>
</evidence>
<keyword evidence="1" id="KW-0732">Signal</keyword>
<dbReference type="EMBL" id="JAIGNO010000003">
    <property type="protein sequence ID" value="MBX7482127.1"/>
    <property type="molecule type" value="Genomic_DNA"/>
</dbReference>
<evidence type="ECO:0000259" key="2">
    <source>
        <dbReference type="Pfam" id="PF03724"/>
    </source>
</evidence>
<reference evidence="3 4" key="1">
    <citation type="submission" date="2021-08" db="EMBL/GenBank/DDBJ databases">
        <title>Comparative Genomics Analysis of the Genus Qipengyuania Reveals Extensive Genetic Diversity and Metabolic Versatility, Including the Description of Fifteen Novel Species.</title>
        <authorList>
            <person name="Liu Y."/>
        </authorList>
    </citation>
    <scope>NUCLEOTIDE SEQUENCE [LARGE SCALE GENOMIC DNA]</scope>
    <source>
        <strain evidence="3 4">6D47A</strain>
    </source>
</reference>
<dbReference type="Pfam" id="PF03724">
    <property type="entry name" value="META"/>
    <property type="match status" value="1"/>
</dbReference>
<keyword evidence="4" id="KW-1185">Reference proteome</keyword>
<comment type="caution">
    <text evidence="3">The sequence shown here is derived from an EMBL/GenBank/DDBJ whole genome shotgun (WGS) entry which is preliminary data.</text>
</comment>
<dbReference type="RefSeq" id="WP_221556906.1">
    <property type="nucleotide sequence ID" value="NZ_JAIGNO010000003.1"/>
</dbReference>